<name>A0A0S6VXK1_9BACT</name>
<organism evidence="1">
    <name type="scientific">Candidatus Moduliflexus flocculans</name>
    <dbReference type="NCBI Taxonomy" id="1499966"/>
    <lineage>
        <taxon>Bacteria</taxon>
        <taxon>Candidatus Moduliflexota</taxon>
        <taxon>Candidatus Moduliflexia</taxon>
        <taxon>Candidatus Moduliflexales</taxon>
        <taxon>Candidatus Moduliflexaceae</taxon>
    </lineage>
</organism>
<dbReference type="Proteomes" id="UP000030700">
    <property type="component" value="Unassembled WGS sequence"/>
</dbReference>
<sequence length="66" mass="7332">MAGQIKKMIDAIILQKAKGDQSLTYLTQAKLALKGVNTKHYDENSDDDPVIIEKLRQIAKDFGVTV</sequence>
<dbReference type="EMBL" id="DF820456">
    <property type="protein sequence ID" value="GAK50636.1"/>
    <property type="molecule type" value="Genomic_DNA"/>
</dbReference>
<accession>A0A0S6VXK1</accession>
<dbReference type="AlphaFoldDB" id="A0A0S6VXK1"/>
<proteinExistence type="predicted"/>
<dbReference type="STRING" id="1499966.U14_01869"/>
<protein>
    <submittedName>
        <fullName evidence="1">Uncharacterized protein</fullName>
    </submittedName>
</protein>
<dbReference type="HOGENOM" id="CLU_205200_0_0_0"/>
<evidence type="ECO:0000313" key="1">
    <source>
        <dbReference type="EMBL" id="GAK50636.1"/>
    </source>
</evidence>
<keyword evidence="2" id="KW-1185">Reference proteome</keyword>
<evidence type="ECO:0000313" key="2">
    <source>
        <dbReference type="Proteomes" id="UP000030700"/>
    </source>
</evidence>
<reference evidence="1" key="1">
    <citation type="journal article" date="2015" name="PeerJ">
        <title>First genomic representation of candidate bacterial phylum KSB3 points to enhanced environmental sensing as a trigger of wastewater bulking.</title>
        <authorList>
            <person name="Sekiguchi Y."/>
            <person name="Ohashi A."/>
            <person name="Parks D.H."/>
            <person name="Yamauchi T."/>
            <person name="Tyson G.W."/>
            <person name="Hugenholtz P."/>
        </authorList>
    </citation>
    <scope>NUCLEOTIDE SEQUENCE [LARGE SCALE GENOMIC DNA]</scope>
</reference>
<gene>
    <name evidence="1" type="ORF">U14_01869</name>
</gene>